<gene>
    <name evidence="1" type="ORF">GX523_07370</name>
</gene>
<dbReference type="Proteomes" id="UP000553059">
    <property type="component" value="Unassembled WGS sequence"/>
</dbReference>
<reference evidence="1 2" key="1">
    <citation type="journal article" date="2020" name="Biotechnol. Biofuels">
        <title>New insights from the biogas microbiome by comprehensive genome-resolved metagenomics of nearly 1600 species originating from multiple anaerobic digesters.</title>
        <authorList>
            <person name="Campanaro S."/>
            <person name="Treu L."/>
            <person name="Rodriguez-R L.M."/>
            <person name="Kovalovszki A."/>
            <person name="Ziels R.M."/>
            <person name="Maus I."/>
            <person name="Zhu X."/>
            <person name="Kougias P.G."/>
            <person name="Basile A."/>
            <person name="Luo G."/>
            <person name="Schluter A."/>
            <person name="Konstantinidis K.T."/>
            <person name="Angelidaki I."/>
        </authorList>
    </citation>
    <scope>NUCLEOTIDE SEQUENCE [LARGE SCALE GENOMIC DNA]</scope>
    <source>
        <strain evidence="1">AS05jafATM_4</strain>
    </source>
</reference>
<proteinExistence type="predicted"/>
<dbReference type="AlphaFoldDB" id="A0A7C7D595"/>
<evidence type="ECO:0000313" key="2">
    <source>
        <dbReference type="Proteomes" id="UP000553059"/>
    </source>
</evidence>
<sequence>AWVALAQIFMIKLGQALAGKLPEEHLGKLGLLPGTMLILIALGKLI</sequence>
<organism evidence="1 2">
    <name type="scientific">Desulfitobacterium dehalogenans</name>
    <dbReference type="NCBI Taxonomy" id="36854"/>
    <lineage>
        <taxon>Bacteria</taxon>
        <taxon>Bacillati</taxon>
        <taxon>Bacillota</taxon>
        <taxon>Clostridia</taxon>
        <taxon>Eubacteriales</taxon>
        <taxon>Desulfitobacteriaceae</taxon>
        <taxon>Desulfitobacterium</taxon>
    </lineage>
</organism>
<evidence type="ECO:0000313" key="1">
    <source>
        <dbReference type="EMBL" id="HHY26555.1"/>
    </source>
</evidence>
<accession>A0A7C7D595</accession>
<name>A0A7C7D595_9FIRM</name>
<comment type="caution">
    <text evidence="1">The sequence shown here is derived from an EMBL/GenBank/DDBJ whole genome shotgun (WGS) entry which is preliminary data.</text>
</comment>
<protein>
    <submittedName>
        <fullName evidence="1">Sporulation membrane protein YtaF</fullName>
    </submittedName>
</protein>
<feature type="non-terminal residue" evidence="1">
    <location>
        <position position="1"/>
    </location>
</feature>
<dbReference type="EMBL" id="DUTF01000165">
    <property type="protein sequence ID" value="HHY26555.1"/>
    <property type="molecule type" value="Genomic_DNA"/>
</dbReference>